<dbReference type="SUPFAM" id="SSF54001">
    <property type="entry name" value="Cysteine proteinases"/>
    <property type="match status" value="1"/>
</dbReference>
<protein>
    <recommendedName>
        <fullName evidence="2">Spi protease inhibitor domain-containing protein</fullName>
    </recommendedName>
</protein>
<dbReference type="EMBL" id="CP011058">
    <property type="protein sequence ID" value="AJY74937.1"/>
    <property type="molecule type" value="Genomic_DNA"/>
</dbReference>
<dbReference type="PATRIC" id="fig|1126833.4.peg.2310"/>
<dbReference type="Pfam" id="PF13734">
    <property type="entry name" value="Inhibitor_I69"/>
    <property type="match status" value="1"/>
</dbReference>
<evidence type="ECO:0000259" key="2">
    <source>
        <dbReference type="Pfam" id="PF13734"/>
    </source>
</evidence>
<dbReference type="AlphaFoldDB" id="A0A0D5NIW9"/>
<dbReference type="InterPro" id="IPR038765">
    <property type="entry name" value="Papain-like_cys_pep_sf"/>
</dbReference>
<gene>
    <name evidence="3" type="ORF">VN24_10485</name>
</gene>
<sequence length="162" mass="17781">MSTNVMAADVKEKESNATIVSVATAMNVAETFIKSSNYNQKWSQTQLVFFENLYDIDESLLGYYFIVRDNGESIGHIIVSATEDRGPVLQYGDGASNSKKTGLKAYYVGGIIHEKNAADVIQKAKTKNIDLKPMASNSEISRSEWESSKSDIVALSSPISKE</sequence>
<reference evidence="3 4" key="1">
    <citation type="journal article" date="2015" name="J. Biotechnol.">
        <title>Complete genome sequence of Paenibacillus beijingensis 7188(T) (=DSM 24997(T)), a novel rhizobacterium from jujube garden soil.</title>
        <authorList>
            <person name="Kwak Y."/>
            <person name="Shin J.H."/>
        </authorList>
    </citation>
    <scope>NUCLEOTIDE SEQUENCE [LARGE SCALE GENOMIC DNA]</scope>
    <source>
        <strain evidence="3 4">DSM 24997</strain>
    </source>
</reference>
<accession>A0A0D5NIW9</accession>
<organism evidence="3 4">
    <name type="scientific">Paenibacillus beijingensis</name>
    <dbReference type="NCBI Taxonomy" id="1126833"/>
    <lineage>
        <taxon>Bacteria</taxon>
        <taxon>Bacillati</taxon>
        <taxon>Bacillota</taxon>
        <taxon>Bacilli</taxon>
        <taxon>Bacillales</taxon>
        <taxon>Paenibacillaceae</taxon>
        <taxon>Paenibacillus</taxon>
    </lineage>
</organism>
<evidence type="ECO:0000256" key="1">
    <source>
        <dbReference type="SAM" id="MobiDB-lite"/>
    </source>
</evidence>
<dbReference type="HOGENOM" id="CLU_1633732_0_0_9"/>
<feature type="domain" description="Spi protease inhibitor" evidence="2">
    <location>
        <begin position="18"/>
        <end position="96"/>
    </location>
</feature>
<feature type="region of interest" description="Disordered" evidence="1">
    <location>
        <begin position="137"/>
        <end position="162"/>
    </location>
</feature>
<evidence type="ECO:0000313" key="4">
    <source>
        <dbReference type="Proteomes" id="UP000032633"/>
    </source>
</evidence>
<dbReference type="InterPro" id="IPR025896">
    <property type="entry name" value="Spi_Prtas-inh"/>
</dbReference>
<evidence type="ECO:0000313" key="3">
    <source>
        <dbReference type="EMBL" id="AJY74937.1"/>
    </source>
</evidence>
<dbReference type="OrthoDB" id="2435874at2"/>
<dbReference type="Proteomes" id="UP000032633">
    <property type="component" value="Chromosome"/>
</dbReference>
<reference evidence="4" key="2">
    <citation type="submission" date="2015-03" db="EMBL/GenBank/DDBJ databases">
        <title>Genome sequence of Paenibacillus beijingensis strain DSM 24997T.</title>
        <authorList>
            <person name="Kwak Y."/>
            <person name="Shin J.-H."/>
        </authorList>
    </citation>
    <scope>NUCLEOTIDE SEQUENCE [LARGE SCALE GENOMIC DNA]</scope>
    <source>
        <strain evidence="4">DSM 24997</strain>
    </source>
</reference>
<name>A0A0D5NIW9_9BACL</name>
<keyword evidence="4" id="KW-1185">Reference proteome</keyword>
<dbReference type="KEGG" id="pbj:VN24_10485"/>
<proteinExistence type="predicted"/>